<proteinExistence type="predicted"/>
<dbReference type="Proteomes" id="UP001196379">
    <property type="component" value="Unassembled WGS sequence"/>
</dbReference>
<comment type="caution">
    <text evidence="3">The sequence shown here is derived from an EMBL/GenBank/DDBJ whole genome shotgun (WGS) entry which is preliminary data.</text>
</comment>
<keyword evidence="5" id="KW-1185">Reference proteome</keyword>
<evidence type="ECO:0000313" key="3">
    <source>
        <dbReference type="EMBL" id="MBV6545805.1"/>
    </source>
</evidence>
<dbReference type="EMBL" id="JABULY010000001">
    <property type="protein sequence ID" value="MBV6530729.1"/>
    <property type="molecule type" value="Genomic_DNA"/>
</dbReference>
<dbReference type="Proteomes" id="UP000732858">
    <property type="component" value="Unassembled WGS sequence"/>
</dbReference>
<evidence type="ECO:0000256" key="1">
    <source>
        <dbReference type="SAM" id="MobiDB-lite"/>
    </source>
</evidence>
<evidence type="ECO:0000313" key="4">
    <source>
        <dbReference type="Proteomes" id="UP000732858"/>
    </source>
</evidence>
<dbReference type="RefSeq" id="WP_157402850.1">
    <property type="nucleotide sequence ID" value="NZ_JABULY010000001.1"/>
</dbReference>
<evidence type="ECO:0000313" key="5">
    <source>
        <dbReference type="Proteomes" id="UP001196379"/>
    </source>
</evidence>
<organism evidence="3 4">
    <name type="scientific">Ursidibacter maritimus</name>
    <dbReference type="NCBI Taxonomy" id="1331689"/>
    <lineage>
        <taxon>Bacteria</taxon>
        <taxon>Pseudomonadati</taxon>
        <taxon>Pseudomonadota</taxon>
        <taxon>Gammaproteobacteria</taxon>
        <taxon>Pasteurellales</taxon>
        <taxon>Pasteurellaceae</taxon>
        <taxon>Ursidibacter</taxon>
    </lineage>
</organism>
<gene>
    <name evidence="2" type="ORF">HT657_00990</name>
    <name evidence="3" type="ORF">HT672_00590</name>
</gene>
<protein>
    <submittedName>
        <fullName evidence="3">Uncharacterized protein</fullName>
    </submittedName>
</protein>
<dbReference type="AlphaFoldDB" id="A0A949WEC8"/>
<sequence>MKKFLIPFVIGGIVALAVEYFQSNSVEKTVKPTVETSVKPTESKEPALPGNK</sequence>
<accession>A0A949WEC8</accession>
<feature type="region of interest" description="Disordered" evidence="1">
    <location>
        <begin position="32"/>
        <end position="52"/>
    </location>
</feature>
<dbReference type="GeneID" id="65548688"/>
<reference evidence="3 5" key="1">
    <citation type="journal article" date="2021" name="Mol. Ecol.">
        <title>Polar bear-adapted Ursidibacter maritimus are remarkably conserved after generations in captivity.</title>
        <authorList>
            <person name="Espinosa-Gongora C."/>
            <person name="Hansen M.J."/>
            <person name="Bertelsen M.F."/>
            <person name="Bojesen A.M."/>
        </authorList>
    </citation>
    <scope>NUCLEOTIDE SEQUENCE</scope>
    <source>
        <strain evidence="3">Pb43105x</strain>
        <strain evidence="2 5">Pb43106</strain>
    </source>
</reference>
<dbReference type="EMBL" id="JABUMC010000001">
    <property type="protein sequence ID" value="MBV6545805.1"/>
    <property type="molecule type" value="Genomic_DNA"/>
</dbReference>
<name>A0A949WEC8_9PAST</name>
<evidence type="ECO:0000313" key="2">
    <source>
        <dbReference type="EMBL" id="MBV6530729.1"/>
    </source>
</evidence>